<sequence>MAYVPHPEEDRRTSLTQITENSSHPPQQNPPAPRGRKSRFATLSSEVEASPSLIYRELESATLLKRQIERLQEENSRYQQITKIRDQDLIDLRREIGNPRVWDGELQSLKAKAGQDNTALKELNESRAENLKAAKEETAKANAALDEWKGKLARLMQE</sequence>
<organism evidence="3 4">
    <name type="scientific">Aspergillus pseudonomiae</name>
    <dbReference type="NCBI Taxonomy" id="1506151"/>
    <lineage>
        <taxon>Eukaryota</taxon>
        <taxon>Fungi</taxon>
        <taxon>Dikarya</taxon>
        <taxon>Ascomycota</taxon>
        <taxon>Pezizomycotina</taxon>
        <taxon>Eurotiomycetes</taxon>
        <taxon>Eurotiomycetidae</taxon>
        <taxon>Eurotiales</taxon>
        <taxon>Aspergillaceae</taxon>
        <taxon>Aspergillus</taxon>
        <taxon>Aspergillus subgen. Circumdati</taxon>
    </lineage>
</organism>
<dbReference type="GeneID" id="43671864"/>
<evidence type="ECO:0000313" key="3">
    <source>
        <dbReference type="EMBL" id="KAE8404384.1"/>
    </source>
</evidence>
<proteinExistence type="predicted"/>
<protein>
    <submittedName>
        <fullName evidence="3">Uncharacterized protein</fullName>
    </submittedName>
</protein>
<evidence type="ECO:0000256" key="1">
    <source>
        <dbReference type="SAM" id="Coils"/>
    </source>
</evidence>
<evidence type="ECO:0000313" key="4">
    <source>
        <dbReference type="Proteomes" id="UP000325579"/>
    </source>
</evidence>
<gene>
    <name evidence="3" type="ORF">BDV37DRAFT_282933</name>
</gene>
<dbReference type="RefSeq" id="XP_031941703.1">
    <property type="nucleotide sequence ID" value="XM_032087173.1"/>
</dbReference>
<dbReference type="EMBL" id="ML736768">
    <property type="protein sequence ID" value="KAE8404384.1"/>
    <property type="molecule type" value="Genomic_DNA"/>
</dbReference>
<reference evidence="3 4" key="1">
    <citation type="submission" date="2019-04" db="EMBL/GenBank/DDBJ databases">
        <authorList>
            <consortium name="DOE Joint Genome Institute"/>
            <person name="Mondo S."/>
            <person name="Kjaerbolling I."/>
            <person name="Vesth T."/>
            <person name="Frisvad J.C."/>
            <person name="Nybo J.L."/>
            <person name="Theobald S."/>
            <person name="Kildgaard S."/>
            <person name="Isbrandt T."/>
            <person name="Kuo A."/>
            <person name="Sato A."/>
            <person name="Lyhne E.K."/>
            <person name="Kogle M.E."/>
            <person name="Wiebenga A."/>
            <person name="Kun R.S."/>
            <person name="Lubbers R.J."/>
            <person name="Makela M.R."/>
            <person name="Barry K."/>
            <person name="Chovatia M."/>
            <person name="Clum A."/>
            <person name="Daum C."/>
            <person name="Haridas S."/>
            <person name="He G."/>
            <person name="LaButti K."/>
            <person name="Lipzen A."/>
            <person name="Riley R."/>
            <person name="Salamov A."/>
            <person name="Simmons B.A."/>
            <person name="Magnuson J.K."/>
            <person name="Henrissat B."/>
            <person name="Mortensen U.H."/>
            <person name="Larsen T.O."/>
            <person name="Devries R.P."/>
            <person name="Grigoriev I.V."/>
            <person name="Machida M."/>
            <person name="Baker S.E."/>
            <person name="Andersen M.R."/>
            <person name="Cantor M.N."/>
            <person name="Hua S.X."/>
        </authorList>
    </citation>
    <scope>NUCLEOTIDE SEQUENCE [LARGE SCALE GENOMIC DNA]</scope>
    <source>
        <strain evidence="3 4">CBS 119388</strain>
    </source>
</reference>
<feature type="compositionally biased region" description="Polar residues" evidence="2">
    <location>
        <begin position="14"/>
        <end position="26"/>
    </location>
</feature>
<dbReference type="OrthoDB" id="336088at2759"/>
<keyword evidence="1" id="KW-0175">Coiled coil</keyword>
<feature type="coiled-coil region" evidence="1">
    <location>
        <begin position="117"/>
        <end position="158"/>
    </location>
</feature>
<accession>A0A5N6HYD6</accession>
<accession>A0A5N7DDR0</accession>
<evidence type="ECO:0000256" key="2">
    <source>
        <dbReference type="SAM" id="MobiDB-lite"/>
    </source>
</evidence>
<feature type="region of interest" description="Disordered" evidence="2">
    <location>
        <begin position="1"/>
        <end position="41"/>
    </location>
</feature>
<feature type="compositionally biased region" description="Basic and acidic residues" evidence="2">
    <location>
        <begin position="1"/>
        <end position="13"/>
    </location>
</feature>
<dbReference type="AlphaFoldDB" id="A0A5N7DDR0"/>
<dbReference type="Proteomes" id="UP000325579">
    <property type="component" value="Unassembled WGS sequence"/>
</dbReference>
<keyword evidence="4" id="KW-1185">Reference proteome</keyword>
<name>A0A5N7DDR0_9EURO</name>